<feature type="compositionally biased region" description="Basic and acidic residues" evidence="1">
    <location>
        <begin position="13"/>
        <end position="31"/>
    </location>
</feature>
<sequence>MQVIWQIAGQKDAPVHRDTRRDKPGQLKDDCSAVGGNRMIESGLGRQLVGLLQIGHEQRAALRWSQIQPVQSDILAADV</sequence>
<comment type="caution">
    <text evidence="2">The sequence shown here is derived from an EMBL/GenBank/DDBJ whole genome shotgun (WGS) entry which is preliminary data.</text>
</comment>
<feature type="non-terminal residue" evidence="2">
    <location>
        <position position="79"/>
    </location>
</feature>
<evidence type="ECO:0000313" key="3">
    <source>
        <dbReference type="Proteomes" id="UP000266188"/>
    </source>
</evidence>
<feature type="region of interest" description="Disordered" evidence="1">
    <location>
        <begin position="12"/>
        <end position="34"/>
    </location>
</feature>
<keyword evidence="3" id="KW-1185">Reference proteome</keyword>
<dbReference type="AlphaFoldDB" id="A0A3A2ZEJ5"/>
<dbReference type="Proteomes" id="UP000266188">
    <property type="component" value="Unassembled WGS sequence"/>
</dbReference>
<protein>
    <submittedName>
        <fullName evidence="2">Uncharacterized protein</fullName>
    </submittedName>
</protein>
<dbReference type="EMBL" id="MVGC01005668">
    <property type="protein sequence ID" value="RJE16395.1"/>
    <property type="molecule type" value="Genomic_DNA"/>
</dbReference>
<reference evidence="3" key="1">
    <citation type="submission" date="2017-02" db="EMBL/GenBank/DDBJ databases">
        <authorList>
            <person name="Tafer H."/>
            <person name="Lopandic K."/>
        </authorList>
    </citation>
    <scope>NUCLEOTIDE SEQUENCE [LARGE SCALE GENOMIC DNA]</scope>
    <source>
        <strain evidence="3">CBS 366.77</strain>
    </source>
</reference>
<accession>A0A3A2ZEJ5</accession>
<proteinExistence type="predicted"/>
<evidence type="ECO:0000313" key="2">
    <source>
        <dbReference type="EMBL" id="RJE16395.1"/>
    </source>
</evidence>
<gene>
    <name evidence="2" type="ORF">PHISCL_11268</name>
</gene>
<name>A0A3A2ZEJ5_9EURO</name>
<evidence type="ECO:0000256" key="1">
    <source>
        <dbReference type="SAM" id="MobiDB-lite"/>
    </source>
</evidence>
<organism evidence="2 3">
    <name type="scientific">Aspergillus sclerotialis</name>
    <dbReference type="NCBI Taxonomy" id="2070753"/>
    <lineage>
        <taxon>Eukaryota</taxon>
        <taxon>Fungi</taxon>
        <taxon>Dikarya</taxon>
        <taxon>Ascomycota</taxon>
        <taxon>Pezizomycotina</taxon>
        <taxon>Eurotiomycetes</taxon>
        <taxon>Eurotiomycetidae</taxon>
        <taxon>Eurotiales</taxon>
        <taxon>Aspergillaceae</taxon>
        <taxon>Aspergillus</taxon>
        <taxon>Aspergillus subgen. Polypaecilum</taxon>
    </lineage>
</organism>